<dbReference type="OrthoDB" id="5360656at2"/>
<protein>
    <recommendedName>
        <fullName evidence="3">Iron only hydrogenase large subunit-like protein</fullName>
    </recommendedName>
</protein>
<dbReference type="AlphaFoldDB" id="A0A4V2T4B6"/>
<dbReference type="Proteomes" id="UP000295504">
    <property type="component" value="Unassembled WGS sequence"/>
</dbReference>
<evidence type="ECO:0000313" key="1">
    <source>
        <dbReference type="EMBL" id="TCQ04614.1"/>
    </source>
</evidence>
<reference evidence="1 2" key="1">
    <citation type="submission" date="2019-03" db="EMBL/GenBank/DDBJ databases">
        <title>Genomic Encyclopedia of Type Strains, Phase IV (KMG-IV): sequencing the most valuable type-strain genomes for metagenomic binning, comparative biology and taxonomic classification.</title>
        <authorList>
            <person name="Goeker M."/>
        </authorList>
    </citation>
    <scope>NUCLEOTIDE SEQUENCE [LARGE SCALE GENOMIC DNA]</scope>
    <source>
        <strain evidence="1 2">DSM 100013</strain>
    </source>
</reference>
<dbReference type="EMBL" id="SLYC01000006">
    <property type="protein sequence ID" value="TCQ04614.1"/>
    <property type="molecule type" value="Genomic_DNA"/>
</dbReference>
<gene>
    <name evidence="1" type="ORF">EDD79_100617</name>
</gene>
<sequence>MQKYTWLNPVVEKIVEEEYNSVIEFIENKGYRIVYCSNQADKVQEDYLKHVLNTKNKPVLDARCPAVVELIKNKYPLANDNIAPIYPILISCAKELYDIYIKENEQNCTLTIVTPCSQLVDCGNIVFSNPRIEFITWNLFKKQIDYNKKNNKLSASPIPLGFFDSLNMKIEKVSGEAEIEDILDNIFLKKCSKEVELCELLFCKDGCHNGDGV</sequence>
<dbReference type="InterPro" id="IPR009016">
    <property type="entry name" value="Fe_hydrogenase"/>
</dbReference>
<accession>A0A4V2T4B6</accession>
<dbReference type="RefSeq" id="WP_132847753.1">
    <property type="nucleotide sequence ID" value="NZ_CP058648.1"/>
</dbReference>
<dbReference type="SUPFAM" id="SSF53920">
    <property type="entry name" value="Fe-only hydrogenase"/>
    <property type="match status" value="1"/>
</dbReference>
<evidence type="ECO:0000313" key="2">
    <source>
        <dbReference type="Proteomes" id="UP000295504"/>
    </source>
</evidence>
<organism evidence="1 2">
    <name type="scientific">Serpentinicella alkaliphila</name>
    <dbReference type="NCBI Taxonomy" id="1734049"/>
    <lineage>
        <taxon>Bacteria</taxon>
        <taxon>Bacillati</taxon>
        <taxon>Bacillota</taxon>
        <taxon>Clostridia</taxon>
        <taxon>Peptostreptococcales</taxon>
        <taxon>Natronincolaceae</taxon>
        <taxon>Serpentinicella</taxon>
    </lineage>
</organism>
<proteinExistence type="predicted"/>
<evidence type="ECO:0008006" key="3">
    <source>
        <dbReference type="Google" id="ProtNLM"/>
    </source>
</evidence>
<comment type="caution">
    <text evidence="1">The sequence shown here is derived from an EMBL/GenBank/DDBJ whole genome shotgun (WGS) entry which is preliminary data.</text>
</comment>
<name>A0A4V2T4B6_9FIRM</name>
<keyword evidence="2" id="KW-1185">Reference proteome</keyword>